<keyword evidence="3" id="KW-1185">Reference proteome</keyword>
<protein>
    <recommendedName>
        <fullName evidence="1">Transcription regulator PadR N-terminal domain-containing protein</fullName>
    </recommendedName>
</protein>
<dbReference type="AlphaFoldDB" id="A0A433RW14"/>
<dbReference type="OrthoDB" id="9808762at2"/>
<evidence type="ECO:0000313" key="3">
    <source>
        <dbReference type="Proteomes" id="UP000288623"/>
    </source>
</evidence>
<dbReference type="PANTHER" id="PTHR43252:SF7">
    <property type="entry name" value="TRANSCRIPTIONAL REGULATOR YQJI"/>
    <property type="match status" value="1"/>
</dbReference>
<proteinExistence type="predicted"/>
<dbReference type="Proteomes" id="UP000288623">
    <property type="component" value="Unassembled WGS sequence"/>
</dbReference>
<accession>A0A433RW14</accession>
<evidence type="ECO:0000259" key="1">
    <source>
        <dbReference type="Pfam" id="PF03551"/>
    </source>
</evidence>
<dbReference type="Pfam" id="PF03551">
    <property type="entry name" value="PadR"/>
    <property type="match status" value="1"/>
</dbReference>
<name>A0A433RW14_9BACL</name>
<dbReference type="InterPro" id="IPR036390">
    <property type="entry name" value="WH_DNA-bd_sf"/>
</dbReference>
<dbReference type="Gene3D" id="1.10.10.10">
    <property type="entry name" value="Winged helix-like DNA-binding domain superfamily/Winged helix DNA-binding domain"/>
    <property type="match status" value="1"/>
</dbReference>
<sequence length="177" mass="20751">MSLQIYILAKLMEGNNYPYKLKKALSEPIPFAQMGNLTESKLYYHFDSLVKQQLIEEVEIIREDNRPDKHVFGITEKGREALPDMIYKMIEKAQSPIEMVVSINAMQYVDKDRVIMILEKKIDKVKQHEKEFAAVYEQIDVEEPILQFVDVFEGFVSQTTTLQRTTYEKVIQLLKEV</sequence>
<dbReference type="InterPro" id="IPR036388">
    <property type="entry name" value="WH-like_DNA-bd_sf"/>
</dbReference>
<dbReference type="SUPFAM" id="SSF46785">
    <property type="entry name" value="Winged helix' DNA-binding domain"/>
    <property type="match status" value="1"/>
</dbReference>
<dbReference type="RefSeq" id="WP_126990018.1">
    <property type="nucleotide sequence ID" value="NZ_JTFC01000025.1"/>
</dbReference>
<dbReference type="PANTHER" id="PTHR43252">
    <property type="entry name" value="TRANSCRIPTIONAL REGULATOR YQJI"/>
    <property type="match status" value="1"/>
</dbReference>
<comment type="caution">
    <text evidence="2">The sequence shown here is derived from an EMBL/GenBank/DDBJ whole genome shotgun (WGS) entry which is preliminary data.</text>
</comment>
<reference evidence="2 3" key="1">
    <citation type="submission" date="2014-11" db="EMBL/GenBank/DDBJ databases">
        <title>Genome sequence and analysis of novel Kurthia sp.</title>
        <authorList>
            <person name="Lawson J.N."/>
            <person name="Gonzalez J.E."/>
            <person name="Rinauldi L."/>
            <person name="Xuan Z."/>
            <person name="Firman A."/>
            <person name="Shaddox L."/>
            <person name="Trudeau A."/>
            <person name="Shah S."/>
            <person name="Reiman D."/>
        </authorList>
    </citation>
    <scope>NUCLEOTIDE SEQUENCE [LARGE SCALE GENOMIC DNA]</scope>
    <source>
        <strain evidence="2 3">3B1D</strain>
    </source>
</reference>
<evidence type="ECO:0000313" key="2">
    <source>
        <dbReference type="EMBL" id="RUS57464.1"/>
    </source>
</evidence>
<gene>
    <name evidence="2" type="ORF">QI30_05950</name>
</gene>
<organism evidence="2 3">
    <name type="scientific">Candidatus Kurthia intestinigallinarum</name>
    <dbReference type="NCBI Taxonomy" id="1562256"/>
    <lineage>
        <taxon>Bacteria</taxon>
        <taxon>Bacillati</taxon>
        <taxon>Bacillota</taxon>
        <taxon>Bacilli</taxon>
        <taxon>Bacillales</taxon>
        <taxon>Caryophanaceae</taxon>
        <taxon>Kurthia</taxon>
    </lineage>
</organism>
<dbReference type="InterPro" id="IPR005149">
    <property type="entry name" value="Tscrpt_reg_PadR_N"/>
</dbReference>
<feature type="domain" description="Transcription regulator PadR N-terminal" evidence="1">
    <location>
        <begin position="7"/>
        <end position="82"/>
    </location>
</feature>
<dbReference type="EMBL" id="JTFC01000025">
    <property type="protein sequence ID" value="RUS57464.1"/>
    <property type="molecule type" value="Genomic_DNA"/>
</dbReference>